<dbReference type="AlphaFoldDB" id="A0AA48GWY9"/>
<reference evidence="1" key="1">
    <citation type="journal article" date="2023" name="Int. J. Syst. Evol. Microbiol.">
        <title>Mesoterricola silvestris gen. nov., sp. nov., Mesoterricola sediminis sp. nov., Geothrix oryzae sp. nov., Geothrix edaphica sp. nov., Geothrix rubra sp. nov., and Geothrix limicola sp. nov., six novel members of Acidobacteriota isolated from soils.</title>
        <authorList>
            <person name="Itoh H."/>
            <person name="Sugisawa Y."/>
            <person name="Mise K."/>
            <person name="Xu Z."/>
            <person name="Kuniyasu M."/>
            <person name="Ushijima N."/>
            <person name="Kawano K."/>
            <person name="Kobayashi E."/>
            <person name="Shiratori Y."/>
            <person name="Masuda Y."/>
            <person name="Senoo K."/>
        </authorList>
    </citation>
    <scope>NUCLEOTIDE SEQUENCE</scope>
    <source>
        <strain evidence="1">W786</strain>
    </source>
</reference>
<proteinExistence type="predicted"/>
<protein>
    <submittedName>
        <fullName evidence="1">Uncharacterized protein</fullName>
    </submittedName>
</protein>
<sequence>MSRHPEYLDVLDTVRLSSRNGQDATADRVLARARLSLALLQGRVPVLSQTQVFDSPILLPDTFETSDFQDLCQLFSAGLIQMRPFGTPGAVEAFRRALARDLFVFSAWPELPDRRGGSADPRGDLLAFLEDGRVHGLTPALHARAEALVALDRHEKRFEGRRPAQGRAPRLAQVFAQVRHGLKAPGGLAPILDRLASQPGDRSALYGAIEAGDEAPALQAAARELVDACYNRVVAGSLGLHRMELTLAATSAAEAAQALLAREEKHLETQVAEVLLPPDGKALRPVDWTLLRDFRQRFPEGMASPHYAKAGSAFLAQAIAQRGQTAYGLALRLATWAIPTALGAAAGWTSPASSSQAFQMVLWGAPGALGHVLHTTVTRVSTQRLEKRFRALLGTVRA</sequence>
<gene>
    <name evidence="1" type="ORF">METESE_27620</name>
</gene>
<evidence type="ECO:0000313" key="1">
    <source>
        <dbReference type="EMBL" id="BDU77804.1"/>
    </source>
</evidence>
<dbReference type="RefSeq" id="WP_243335011.1">
    <property type="nucleotide sequence ID" value="NZ_AP027081.1"/>
</dbReference>
<dbReference type="KEGG" id="msea:METESE_27620"/>
<name>A0AA48GWY9_9BACT</name>
<evidence type="ECO:0000313" key="2">
    <source>
        <dbReference type="Proteomes" id="UP001228113"/>
    </source>
</evidence>
<accession>A0AA48GWY9</accession>
<dbReference type="EMBL" id="AP027081">
    <property type="protein sequence ID" value="BDU77804.1"/>
    <property type="molecule type" value="Genomic_DNA"/>
</dbReference>
<dbReference type="Proteomes" id="UP001228113">
    <property type="component" value="Chromosome"/>
</dbReference>
<keyword evidence="2" id="KW-1185">Reference proteome</keyword>
<organism evidence="1 2">
    <name type="scientific">Mesoterricola sediminis</name>
    <dbReference type="NCBI Taxonomy" id="2927980"/>
    <lineage>
        <taxon>Bacteria</taxon>
        <taxon>Pseudomonadati</taxon>
        <taxon>Acidobacteriota</taxon>
        <taxon>Holophagae</taxon>
        <taxon>Holophagales</taxon>
        <taxon>Holophagaceae</taxon>
        <taxon>Mesoterricola</taxon>
    </lineage>
</organism>